<dbReference type="RefSeq" id="WP_145086059.1">
    <property type="nucleotide sequence ID" value="NZ_CP036298.1"/>
</dbReference>
<dbReference type="InterPro" id="IPR046469">
    <property type="entry name" value="SAM_HAT_N"/>
</dbReference>
<dbReference type="Gene3D" id="3.40.50.10790">
    <property type="entry name" value="S-adenosyl-l-methionine hydroxide adenosyltransferase, N-terminal"/>
    <property type="match status" value="1"/>
</dbReference>
<dbReference type="PANTHER" id="PTHR35092">
    <property type="entry name" value="CHLORINASE MJ1651"/>
    <property type="match status" value="1"/>
</dbReference>
<dbReference type="PANTHER" id="PTHR35092:SF1">
    <property type="entry name" value="CHLORINASE MJ1651"/>
    <property type="match status" value="1"/>
</dbReference>
<dbReference type="SUPFAM" id="SSF102522">
    <property type="entry name" value="Bacterial fluorinating enzyme, N-terminal domain"/>
    <property type="match status" value="1"/>
</dbReference>
<evidence type="ECO:0000256" key="1">
    <source>
        <dbReference type="ARBA" id="ARBA00022691"/>
    </source>
</evidence>
<keyword evidence="6" id="KW-1185">Reference proteome</keyword>
<dbReference type="KEGG" id="ahel:Q31a_63130"/>
<dbReference type="Gene3D" id="2.40.30.90">
    <property type="entry name" value="Bacterial fluorinating enzyme like"/>
    <property type="match status" value="1"/>
</dbReference>
<dbReference type="PIRSF" id="PIRSF006779">
    <property type="entry name" value="UCP006779"/>
    <property type="match status" value="1"/>
</dbReference>
<organism evidence="5 6">
    <name type="scientific">Aureliella helgolandensis</name>
    <dbReference type="NCBI Taxonomy" id="2527968"/>
    <lineage>
        <taxon>Bacteria</taxon>
        <taxon>Pseudomonadati</taxon>
        <taxon>Planctomycetota</taxon>
        <taxon>Planctomycetia</taxon>
        <taxon>Pirellulales</taxon>
        <taxon>Pirellulaceae</taxon>
        <taxon>Aureliella</taxon>
    </lineage>
</organism>
<evidence type="ECO:0000259" key="4">
    <source>
        <dbReference type="Pfam" id="PF20257"/>
    </source>
</evidence>
<keyword evidence="5" id="KW-0808">Transferase</keyword>
<dbReference type="InterPro" id="IPR002747">
    <property type="entry name" value="SAM_OH_AdoTrfase"/>
</dbReference>
<evidence type="ECO:0000313" key="5">
    <source>
        <dbReference type="EMBL" id="QDV27920.1"/>
    </source>
</evidence>
<keyword evidence="1" id="KW-0949">S-adenosyl-L-methionine</keyword>
<dbReference type="InterPro" id="IPR046470">
    <property type="entry name" value="SAM_HAT_C"/>
</dbReference>
<dbReference type="Pfam" id="PF20257">
    <property type="entry name" value="SAM_HAT_C"/>
    <property type="match status" value="1"/>
</dbReference>
<name>A0A518GH65_9BACT</name>
<dbReference type="SUPFAM" id="SSF101852">
    <property type="entry name" value="Bacterial fluorinating enzyme, C-terminal domain"/>
    <property type="match status" value="1"/>
</dbReference>
<protein>
    <submittedName>
        <fullName evidence="5">Adenosyl-chloride synthase</fullName>
        <ecNumber evidence="5">2.5.1.94</ecNumber>
    </submittedName>
</protein>
<dbReference type="AlphaFoldDB" id="A0A518GH65"/>
<evidence type="ECO:0000259" key="3">
    <source>
        <dbReference type="Pfam" id="PF01887"/>
    </source>
</evidence>
<sequence length="273" mass="29004">MSPPITILTDFGLRDGYLAQVKGVLLGIAPDSPLVDISHLIPPQDIRCAARMLRQVVSCFPPATVHLAVVDPGVGTDRRIVAVELAGQRFVLPDNGLLTYLLQDFQIDAAVVVDRRDLWRQPVSSTFHGRDIMAPVAAHWAAGSPLCDLGSALDLAAREFVILPEIPPGAMQLLPNRPADAACAQIVEIDHFGNASLAGSIGNGRGGQQLHLKIGDAVRPLQVVETYGEAQSGELVMLKGSQGCLELAIVNGSAARELSLSVGDWLEFGVSEN</sequence>
<evidence type="ECO:0000256" key="2">
    <source>
        <dbReference type="ARBA" id="ARBA00024035"/>
    </source>
</evidence>
<proteinExistence type="inferred from homology"/>
<reference evidence="5 6" key="1">
    <citation type="submission" date="2019-02" db="EMBL/GenBank/DDBJ databases">
        <title>Deep-cultivation of Planctomycetes and their phenomic and genomic characterization uncovers novel biology.</title>
        <authorList>
            <person name="Wiegand S."/>
            <person name="Jogler M."/>
            <person name="Boedeker C."/>
            <person name="Pinto D."/>
            <person name="Vollmers J."/>
            <person name="Rivas-Marin E."/>
            <person name="Kohn T."/>
            <person name="Peeters S.H."/>
            <person name="Heuer A."/>
            <person name="Rast P."/>
            <person name="Oberbeckmann S."/>
            <person name="Bunk B."/>
            <person name="Jeske O."/>
            <person name="Meyerdierks A."/>
            <person name="Storesund J.E."/>
            <person name="Kallscheuer N."/>
            <person name="Luecker S."/>
            <person name="Lage O.M."/>
            <person name="Pohl T."/>
            <person name="Merkel B.J."/>
            <person name="Hornburger P."/>
            <person name="Mueller R.-W."/>
            <person name="Bruemmer F."/>
            <person name="Labrenz M."/>
            <person name="Spormann A.M."/>
            <person name="Op den Camp H."/>
            <person name="Overmann J."/>
            <person name="Amann R."/>
            <person name="Jetten M.S.M."/>
            <person name="Mascher T."/>
            <person name="Medema M.H."/>
            <person name="Devos D.P."/>
            <person name="Kaster A.-K."/>
            <person name="Ovreas L."/>
            <person name="Rohde M."/>
            <person name="Galperin M.Y."/>
            <person name="Jogler C."/>
        </authorList>
    </citation>
    <scope>NUCLEOTIDE SEQUENCE [LARGE SCALE GENOMIC DNA]</scope>
    <source>
        <strain evidence="5 6">Q31a</strain>
    </source>
</reference>
<dbReference type="InterPro" id="IPR023228">
    <property type="entry name" value="SAM_OH_AdoTrfase_N_sf"/>
</dbReference>
<evidence type="ECO:0000313" key="6">
    <source>
        <dbReference type="Proteomes" id="UP000318017"/>
    </source>
</evidence>
<dbReference type="EC" id="2.5.1.94" evidence="5"/>
<dbReference type="InterPro" id="IPR023227">
    <property type="entry name" value="SAM_OH_AdoTrfase_C_sf"/>
</dbReference>
<comment type="similarity">
    <text evidence="2">Belongs to the SAM hydrolase / SAM-dependent halogenase family.</text>
</comment>
<dbReference type="EMBL" id="CP036298">
    <property type="protein sequence ID" value="QDV27920.1"/>
    <property type="molecule type" value="Genomic_DNA"/>
</dbReference>
<gene>
    <name evidence="5" type="primary">salL</name>
    <name evidence="5" type="ORF">Q31a_63130</name>
</gene>
<dbReference type="OrthoDB" id="9792195at2"/>
<feature type="domain" description="S-adenosyl-l-methionine hydroxide adenosyltransferase N-terminal" evidence="3">
    <location>
        <begin position="5"/>
        <end position="150"/>
    </location>
</feature>
<dbReference type="GO" id="GO:0016740">
    <property type="term" value="F:transferase activity"/>
    <property type="evidence" value="ECO:0007669"/>
    <property type="project" value="UniProtKB-KW"/>
</dbReference>
<feature type="domain" description="S-adenosyl-l-methionine hydroxide adenosyltransferase C-terminal" evidence="4">
    <location>
        <begin position="185"/>
        <end position="265"/>
    </location>
</feature>
<dbReference type="Pfam" id="PF01887">
    <property type="entry name" value="SAM_HAT_N"/>
    <property type="match status" value="1"/>
</dbReference>
<accession>A0A518GH65</accession>
<dbReference type="Proteomes" id="UP000318017">
    <property type="component" value="Chromosome"/>
</dbReference>